<name>A0A379ZF49_9GAMM</name>
<dbReference type="Proteomes" id="UP000255529">
    <property type="component" value="Unassembled WGS sequence"/>
</dbReference>
<evidence type="ECO:0000256" key="1">
    <source>
        <dbReference type="SAM" id="SignalP"/>
    </source>
</evidence>
<proteinExistence type="predicted"/>
<evidence type="ECO:0000313" key="2">
    <source>
        <dbReference type="EMBL" id="SUI59692.1"/>
    </source>
</evidence>
<feature type="signal peptide" evidence="1">
    <location>
        <begin position="1"/>
        <end position="18"/>
    </location>
</feature>
<dbReference type="InterPro" id="IPR025130">
    <property type="entry name" value="DUF4056"/>
</dbReference>
<dbReference type="AlphaFoldDB" id="A0A379ZF49"/>
<evidence type="ECO:0008006" key="4">
    <source>
        <dbReference type="Google" id="ProtNLM"/>
    </source>
</evidence>
<dbReference type="RefSeq" id="WP_115183433.1">
    <property type="nucleotide sequence ID" value="NZ_CAMKUF010000005.1"/>
</dbReference>
<evidence type="ECO:0000313" key="3">
    <source>
        <dbReference type="Proteomes" id="UP000255529"/>
    </source>
</evidence>
<dbReference type="Pfam" id="PF13265">
    <property type="entry name" value="DUF4056"/>
    <property type="match status" value="1"/>
</dbReference>
<keyword evidence="1" id="KW-0732">Signal</keyword>
<protein>
    <recommendedName>
        <fullName evidence="4">DUF4056 domain-containing protein</fullName>
    </recommendedName>
</protein>
<accession>A0A379ZF49</accession>
<organism evidence="2 3">
    <name type="scientific">Serratia quinivorans</name>
    <dbReference type="NCBI Taxonomy" id="137545"/>
    <lineage>
        <taxon>Bacteria</taxon>
        <taxon>Pseudomonadati</taxon>
        <taxon>Pseudomonadota</taxon>
        <taxon>Gammaproteobacteria</taxon>
        <taxon>Enterobacterales</taxon>
        <taxon>Yersiniaceae</taxon>
        <taxon>Serratia</taxon>
    </lineage>
</organism>
<sequence length="388" mass="43062">MRSVALLFFLLLPLSLPAKPLETLITSQPTGESQIAWPVAAPLPPPGGLRPCCAFGYNLKAQAWGIPVPFYQLGNLVDADRLGTHHYNDSAFNAISNLLGIGSEQLGLIYTHRGGFIDIAHVRDTADNTLFLFSQLLPRLGQQWHIDLSPELATRRIRLNAFSPPQDAAQRYTLAAYLAGEIAFQMAAWHEIAQWYGYRSVPGFSEEVSAFSPEDLYSNLLGARLAIDAILQGQAVSLTAYNSAMERLLPQALHQLGAVSIAATQRQFDGIDGDWWDSHRRVPEKFLVLKRDYATGSNRLPALPPFEKTAPQRLTLPLQLQGFSLASLGELQLWPTDDMRHLPAPAHYYRPQDFNGLALHARAADAQQILQNARQTDGDKRQTPLRNK</sequence>
<dbReference type="EMBL" id="UGYN01000002">
    <property type="protein sequence ID" value="SUI59692.1"/>
    <property type="molecule type" value="Genomic_DNA"/>
</dbReference>
<reference evidence="2 3" key="1">
    <citation type="submission" date="2018-06" db="EMBL/GenBank/DDBJ databases">
        <authorList>
            <consortium name="Pathogen Informatics"/>
            <person name="Doyle S."/>
        </authorList>
    </citation>
    <scope>NUCLEOTIDE SEQUENCE [LARGE SCALE GENOMIC DNA]</scope>
    <source>
        <strain evidence="2 3">NCTC11544</strain>
    </source>
</reference>
<feature type="chain" id="PRO_5016954228" description="DUF4056 domain-containing protein" evidence="1">
    <location>
        <begin position="19"/>
        <end position="388"/>
    </location>
</feature>
<gene>
    <name evidence="2" type="ORF">NCTC11544_02082</name>
</gene>